<dbReference type="Proteomes" id="UP000010478">
    <property type="component" value="Chromosome"/>
</dbReference>
<dbReference type="InterPro" id="IPR018711">
    <property type="entry name" value="NAGPA"/>
</dbReference>
<dbReference type="KEGG" id="oni:Osc7112_0331"/>
<dbReference type="RefSeq" id="WP_015174285.1">
    <property type="nucleotide sequence ID" value="NC_019729.1"/>
</dbReference>
<accession>K9VCG8</accession>
<dbReference type="eggNOG" id="COG4632">
    <property type="taxonomic scope" value="Bacteria"/>
</dbReference>
<dbReference type="AlphaFoldDB" id="K9VCG8"/>
<evidence type="ECO:0000313" key="3">
    <source>
        <dbReference type="Proteomes" id="UP000010478"/>
    </source>
</evidence>
<dbReference type="PATRIC" id="fig|179408.3.peg.411"/>
<feature type="domain" description="Phosphodiester glycosidase" evidence="1">
    <location>
        <begin position="176"/>
        <end position="346"/>
    </location>
</feature>
<dbReference type="EMBL" id="CP003614">
    <property type="protein sequence ID" value="AFZ04950.1"/>
    <property type="molecule type" value="Genomic_DNA"/>
</dbReference>
<sequence length="426" mass="47016" precursor="true">MSKRKQSEGCRPMLRRTFLFLTGIALARLAADYFAIAQNRDSFLTLAGQLWQKLLAFLSSIQSNQTPQPLLNNPIVKSGKNNQPLPSNPIVKSPENYPAVQPSQPQIIKRSAKQAKPLQVSSKNVAGASFYLTTIDLADPEIYITIGLANNADFANTSKVTRGDEPFENMVARYRAAVVANGTFFGKDEQKSVLGNMVAAGKFLKYSRWENYGTTLGIKAGNQLEMVTARIEGKPDWSQYWFSLTCGPRLVKGGKVWLSPLSEGFKDSHVLGVGSRTAIGFPASRDKLFLVTFFDSLSLEAEAKVMQAIGCFEAMNLDGGASVGLAHQGQILLPPGRNLTNVLVVYDREYPAPAQLKESWERFQKGSRPTPDKSVFFDRSSSRKFGFRCTRSGCNGWQKEGRRNRGSIQILSGAPKGRMKSLQTRL</sequence>
<gene>
    <name evidence="2" type="ORF">Osc7112_0331</name>
</gene>
<reference evidence="2 3" key="1">
    <citation type="submission" date="2012-05" db="EMBL/GenBank/DDBJ databases">
        <title>Finished chromosome of genome of Oscillatoria sp. PCC 7112.</title>
        <authorList>
            <consortium name="US DOE Joint Genome Institute"/>
            <person name="Gugger M."/>
            <person name="Coursin T."/>
            <person name="Rippka R."/>
            <person name="Tandeau De Marsac N."/>
            <person name="Huntemann M."/>
            <person name="Wei C.-L."/>
            <person name="Han J."/>
            <person name="Detter J.C."/>
            <person name="Han C."/>
            <person name="Tapia R."/>
            <person name="Davenport K."/>
            <person name="Daligault H."/>
            <person name="Erkkila T."/>
            <person name="Gu W."/>
            <person name="Munk A.C.C."/>
            <person name="Teshima H."/>
            <person name="Xu Y."/>
            <person name="Chain P."/>
            <person name="Chen A."/>
            <person name="Krypides N."/>
            <person name="Mavromatis K."/>
            <person name="Markowitz V."/>
            <person name="Szeto E."/>
            <person name="Ivanova N."/>
            <person name="Mikhailova N."/>
            <person name="Ovchinnikova G."/>
            <person name="Pagani I."/>
            <person name="Pati A."/>
            <person name="Goodwin L."/>
            <person name="Peters L."/>
            <person name="Pitluck S."/>
            <person name="Woyke T."/>
            <person name="Kerfeld C."/>
        </authorList>
    </citation>
    <scope>NUCLEOTIDE SEQUENCE [LARGE SCALE GENOMIC DNA]</scope>
    <source>
        <strain evidence="2 3">PCC 7112</strain>
    </source>
</reference>
<evidence type="ECO:0000313" key="2">
    <source>
        <dbReference type="EMBL" id="AFZ04950.1"/>
    </source>
</evidence>
<dbReference type="PANTHER" id="PTHR40446">
    <property type="entry name" value="N-ACETYLGLUCOSAMINE-1-PHOSPHODIESTER ALPHA-N-ACETYLGLUCOSAMINIDASE"/>
    <property type="match status" value="1"/>
</dbReference>
<keyword evidence="3" id="KW-1185">Reference proteome</keyword>
<dbReference type="Pfam" id="PF09992">
    <property type="entry name" value="NAGPA"/>
    <property type="match status" value="1"/>
</dbReference>
<evidence type="ECO:0000259" key="1">
    <source>
        <dbReference type="Pfam" id="PF09992"/>
    </source>
</evidence>
<name>K9VCG8_9CYAN</name>
<proteinExistence type="predicted"/>
<dbReference type="STRING" id="179408.Osc7112_0331"/>
<dbReference type="PANTHER" id="PTHR40446:SF2">
    <property type="entry name" value="N-ACETYLGLUCOSAMINE-1-PHOSPHODIESTER ALPHA-N-ACETYLGLUCOSAMINIDASE"/>
    <property type="match status" value="1"/>
</dbReference>
<organism evidence="2 3">
    <name type="scientific">Phormidium nigroviride PCC 7112</name>
    <dbReference type="NCBI Taxonomy" id="179408"/>
    <lineage>
        <taxon>Bacteria</taxon>
        <taxon>Bacillati</taxon>
        <taxon>Cyanobacteriota</taxon>
        <taxon>Cyanophyceae</taxon>
        <taxon>Oscillatoriophycideae</taxon>
        <taxon>Oscillatoriales</taxon>
        <taxon>Oscillatoriaceae</taxon>
        <taxon>Phormidium</taxon>
    </lineage>
</organism>
<dbReference type="HOGENOM" id="CLU_643789_0_0_3"/>
<protein>
    <recommendedName>
        <fullName evidence="1">Phosphodiester glycosidase domain-containing protein</fullName>
    </recommendedName>
</protein>